<dbReference type="PANTHER" id="PTHR46825:SF8">
    <property type="entry name" value="BETA-LACTAMASE-RELATED"/>
    <property type="match status" value="1"/>
</dbReference>
<keyword evidence="1" id="KW-0732">Signal</keyword>
<dbReference type="SUPFAM" id="SSF56601">
    <property type="entry name" value="beta-lactamase/transpeptidase-like"/>
    <property type="match status" value="1"/>
</dbReference>
<feature type="domain" description="Beta-lactamase-related" evidence="2">
    <location>
        <begin position="171"/>
        <end position="467"/>
    </location>
</feature>
<dbReference type="PANTHER" id="PTHR46825">
    <property type="entry name" value="D-ALANYL-D-ALANINE-CARBOXYPEPTIDASE/ENDOPEPTIDASE AMPH"/>
    <property type="match status" value="1"/>
</dbReference>
<evidence type="ECO:0000259" key="2">
    <source>
        <dbReference type="Pfam" id="PF00144"/>
    </source>
</evidence>
<dbReference type="Proteomes" id="UP001220395">
    <property type="component" value="Chromosome"/>
</dbReference>
<keyword evidence="3" id="KW-0378">Hydrolase</keyword>
<dbReference type="InterPro" id="IPR050491">
    <property type="entry name" value="AmpC-like"/>
</dbReference>
<name>A0ABY7TPD3_9SPHN</name>
<dbReference type="InterPro" id="IPR012338">
    <property type="entry name" value="Beta-lactam/transpept-like"/>
</dbReference>
<keyword evidence="4" id="KW-1185">Reference proteome</keyword>
<sequence length="488" mass="51370">MPPPLRLIDRRSLLVAGGAALLFSGAAAQAEAGGLLDAMNSGDPAAIARWAEGTMSPAGLRRRSAEAWGRLLADAAQRAGRLSLEGSDSQRGATRLRLRAARLTGVRFLDLRADRDDPAKIYDIRQVAQPVAYAGPLAPTTSRTALAAAIRRRLAFALAHDDFSGTIQVTAPDGTALVRDTTGWADRVARRAMTAETPVNIGSADKSFTAILIGQLVEAGRIGFDTALLSVLPDYPRPEALAGVTIRHLLAHRAGLGEPEGGILAYSQQPYDRVADLLPAIAAMPPAFAPGTRAAYSNEGYVILGAVIERLTGRPYWDVLAERLYRPAGMTGSAHLTRPEAMARAARGYLYAADDLLLADGRIVSERQMPWRGNSCGGGYSTAGDIARYFAALRAGRLLRPGTLAAMTAPASEPYPGVHFGMGFAIDTIEGRTLIGHSGGGSAIGVGVGLRTMLDSGWSIAVMGNYDLQYAQALTTDLATLLARTSAA</sequence>
<dbReference type="InterPro" id="IPR006311">
    <property type="entry name" value="TAT_signal"/>
</dbReference>
<dbReference type="GO" id="GO:0016787">
    <property type="term" value="F:hydrolase activity"/>
    <property type="evidence" value="ECO:0007669"/>
    <property type="project" value="UniProtKB-KW"/>
</dbReference>
<evidence type="ECO:0000313" key="4">
    <source>
        <dbReference type="Proteomes" id="UP001220395"/>
    </source>
</evidence>
<proteinExistence type="predicted"/>
<dbReference type="EMBL" id="CP117411">
    <property type="protein sequence ID" value="WCT75097.1"/>
    <property type="molecule type" value="Genomic_DNA"/>
</dbReference>
<accession>A0ABY7TPD3</accession>
<evidence type="ECO:0000256" key="1">
    <source>
        <dbReference type="SAM" id="SignalP"/>
    </source>
</evidence>
<protein>
    <submittedName>
        <fullName evidence="3">Serine hydrolase</fullName>
    </submittedName>
</protein>
<gene>
    <name evidence="3" type="ORF">PQ455_07750</name>
</gene>
<dbReference type="RefSeq" id="WP_273690657.1">
    <property type="nucleotide sequence ID" value="NZ_CP117411.1"/>
</dbReference>
<evidence type="ECO:0000313" key="3">
    <source>
        <dbReference type="EMBL" id="WCT75097.1"/>
    </source>
</evidence>
<feature type="chain" id="PRO_5047313027" evidence="1">
    <location>
        <begin position="29"/>
        <end position="488"/>
    </location>
</feature>
<feature type="signal peptide" evidence="1">
    <location>
        <begin position="1"/>
        <end position="28"/>
    </location>
</feature>
<dbReference type="Pfam" id="PF00144">
    <property type="entry name" value="Beta-lactamase"/>
    <property type="match status" value="1"/>
</dbReference>
<dbReference type="InterPro" id="IPR001466">
    <property type="entry name" value="Beta-lactam-related"/>
</dbReference>
<organism evidence="3 4">
    <name type="scientific">Sphingomonas naphthae</name>
    <dbReference type="NCBI Taxonomy" id="1813468"/>
    <lineage>
        <taxon>Bacteria</taxon>
        <taxon>Pseudomonadati</taxon>
        <taxon>Pseudomonadota</taxon>
        <taxon>Alphaproteobacteria</taxon>
        <taxon>Sphingomonadales</taxon>
        <taxon>Sphingomonadaceae</taxon>
        <taxon>Sphingomonas</taxon>
    </lineage>
</organism>
<dbReference type="PROSITE" id="PS51318">
    <property type="entry name" value="TAT"/>
    <property type="match status" value="1"/>
</dbReference>
<dbReference type="Gene3D" id="3.40.710.10">
    <property type="entry name" value="DD-peptidase/beta-lactamase superfamily"/>
    <property type="match status" value="1"/>
</dbReference>
<reference evidence="3 4" key="1">
    <citation type="submission" date="2023-02" db="EMBL/GenBank/DDBJ databases">
        <title>Genome sequence of Sphingomonas naphthae.</title>
        <authorList>
            <person name="Kim S."/>
            <person name="Heo J."/>
            <person name="Kwon S.-W."/>
        </authorList>
    </citation>
    <scope>NUCLEOTIDE SEQUENCE [LARGE SCALE GENOMIC DNA]</scope>
    <source>
        <strain evidence="3 4">KACC 18716</strain>
    </source>
</reference>